<evidence type="ECO:0000313" key="2">
    <source>
        <dbReference type="Proteomes" id="UP001165740"/>
    </source>
</evidence>
<dbReference type="GeneID" id="106072354"/>
<dbReference type="OrthoDB" id="6158371at2759"/>
<reference evidence="3" key="1">
    <citation type="submission" date="2025-08" db="UniProtKB">
        <authorList>
            <consortium name="RefSeq"/>
        </authorList>
    </citation>
    <scope>IDENTIFICATION</scope>
</reference>
<feature type="chain" id="PRO_5040768067" evidence="1">
    <location>
        <begin position="27"/>
        <end position="182"/>
    </location>
</feature>
<keyword evidence="2" id="KW-1185">Reference proteome</keyword>
<proteinExistence type="predicted"/>
<protein>
    <submittedName>
        <fullName evidence="3">Uncharacterized protein LOC106072354 isoform X1</fullName>
    </submittedName>
</protein>
<dbReference type="Proteomes" id="UP001165740">
    <property type="component" value="Chromosome 1"/>
</dbReference>
<accession>A0A9W2YUI1</accession>
<feature type="signal peptide" evidence="1">
    <location>
        <begin position="1"/>
        <end position="26"/>
    </location>
</feature>
<dbReference type="RefSeq" id="XP_055866448.1">
    <property type="nucleotide sequence ID" value="XM_056010473.1"/>
</dbReference>
<evidence type="ECO:0000313" key="3">
    <source>
        <dbReference type="RefSeq" id="XP_055866448.1"/>
    </source>
</evidence>
<dbReference type="AlphaFoldDB" id="A0A9W2YUI1"/>
<gene>
    <name evidence="3" type="primary">LOC106072354</name>
</gene>
<organism evidence="2 3">
    <name type="scientific">Biomphalaria glabrata</name>
    <name type="common">Bloodfluke planorb</name>
    <name type="synonym">Freshwater snail</name>
    <dbReference type="NCBI Taxonomy" id="6526"/>
    <lineage>
        <taxon>Eukaryota</taxon>
        <taxon>Metazoa</taxon>
        <taxon>Spiralia</taxon>
        <taxon>Lophotrochozoa</taxon>
        <taxon>Mollusca</taxon>
        <taxon>Gastropoda</taxon>
        <taxon>Heterobranchia</taxon>
        <taxon>Euthyneura</taxon>
        <taxon>Panpulmonata</taxon>
        <taxon>Hygrophila</taxon>
        <taxon>Lymnaeoidea</taxon>
        <taxon>Planorbidae</taxon>
        <taxon>Biomphalaria</taxon>
    </lineage>
</organism>
<sequence length="182" mass="20556">MKFTSDCRPTLFIVHLCLTLIVLVQGKYTDDKDWLSKVVNSLSLDETDRHSAGGIDASEVDAYMTPEHQNDPTEFPSEFLKPKRIGFGGLLCCNHPPTRPPSHKRDSLNDVYAVKSQLLASIFKDIVESSVNKENKFLKSYRLSSEEVRPWKTSYTLDDDETLFKRGVKVMKGGLGDINTSR</sequence>
<keyword evidence="1" id="KW-0732">Signal</keyword>
<name>A0A9W2YUI1_BIOGL</name>
<evidence type="ECO:0000256" key="1">
    <source>
        <dbReference type="SAM" id="SignalP"/>
    </source>
</evidence>